<comment type="similarity">
    <text evidence="2">Belongs to the EMC4 family.</text>
</comment>
<reference evidence="9 10" key="1">
    <citation type="submission" date="2016-07" db="EMBL/GenBank/DDBJ databases">
        <title>Pervasive Adenine N6-methylation of Active Genes in Fungi.</title>
        <authorList>
            <consortium name="DOE Joint Genome Institute"/>
            <person name="Mondo S.J."/>
            <person name="Dannebaum R.O."/>
            <person name="Kuo R.C."/>
            <person name="Labutti K."/>
            <person name="Haridas S."/>
            <person name="Kuo A."/>
            <person name="Salamov A."/>
            <person name="Ahrendt S.R."/>
            <person name="Lipzen A."/>
            <person name="Sullivan W."/>
            <person name="Andreopoulos W.B."/>
            <person name="Clum A."/>
            <person name="Lindquist E."/>
            <person name="Daum C."/>
            <person name="Ramamoorthy G.K."/>
            <person name="Gryganskyi A."/>
            <person name="Culley D."/>
            <person name="Magnuson J.K."/>
            <person name="James T.Y."/>
            <person name="O'Malley M.A."/>
            <person name="Stajich J.E."/>
            <person name="Spatafora J.W."/>
            <person name="Visel A."/>
            <person name="Grigoriev I.V."/>
        </authorList>
    </citation>
    <scope>NUCLEOTIDE SEQUENCE [LARGE SCALE GENOMIC DNA]</scope>
    <source>
        <strain evidence="9 10">PL171</strain>
    </source>
</reference>
<comment type="caution">
    <text evidence="9">The sequence shown here is derived from an EMBL/GenBank/DDBJ whole genome shotgun (WGS) entry which is preliminary data.</text>
</comment>
<feature type="non-terminal residue" evidence="9">
    <location>
        <position position="1"/>
    </location>
</feature>
<accession>A0A1Y2I0G4</accession>
<name>A0A1Y2I0G4_9FUNG</name>
<evidence type="ECO:0000313" key="10">
    <source>
        <dbReference type="Proteomes" id="UP000193411"/>
    </source>
</evidence>
<keyword evidence="6 8" id="KW-1133">Transmembrane helix</keyword>
<evidence type="ECO:0000313" key="9">
    <source>
        <dbReference type="EMBL" id="ORZ40348.1"/>
    </source>
</evidence>
<proteinExistence type="inferred from homology"/>
<evidence type="ECO:0000256" key="4">
    <source>
        <dbReference type="ARBA" id="ARBA00022692"/>
    </source>
</evidence>
<evidence type="ECO:0000256" key="8">
    <source>
        <dbReference type="SAM" id="Phobius"/>
    </source>
</evidence>
<dbReference type="PANTHER" id="PTHR19315">
    <property type="entry name" value="ER MEMBRANE PROTEIN COMPLEX SUBUNIT 4"/>
    <property type="match status" value="1"/>
</dbReference>
<dbReference type="OrthoDB" id="369569at2759"/>
<dbReference type="Proteomes" id="UP000193411">
    <property type="component" value="Unassembled WGS sequence"/>
</dbReference>
<keyword evidence="7 8" id="KW-0472">Membrane</keyword>
<dbReference type="EMBL" id="MCFL01000003">
    <property type="protein sequence ID" value="ORZ40348.1"/>
    <property type="molecule type" value="Genomic_DNA"/>
</dbReference>
<dbReference type="STRING" id="765915.A0A1Y2I0G4"/>
<evidence type="ECO:0000256" key="6">
    <source>
        <dbReference type="ARBA" id="ARBA00022989"/>
    </source>
</evidence>
<feature type="transmembrane region" description="Helical" evidence="8">
    <location>
        <begin position="62"/>
        <end position="85"/>
    </location>
</feature>
<dbReference type="Pfam" id="PF06417">
    <property type="entry name" value="EMC4"/>
    <property type="match status" value="1"/>
</dbReference>
<feature type="transmembrane region" description="Helical" evidence="8">
    <location>
        <begin position="20"/>
        <end position="41"/>
    </location>
</feature>
<sequence>QKAWNIAYSGAKSLPTNLLMMYMSGNSLQIFSILITVMMFWNPVKSLMNIDKAFAPIARTGTVNLLLPKLTFVAIALANMLIALYKCQQMGLLPTSDSDWLAFMDGHKVRCTCFVCIQRVASFAHSPTLRVVSFVAN</sequence>
<keyword evidence="4 8" id="KW-0812">Transmembrane</keyword>
<evidence type="ECO:0000256" key="2">
    <source>
        <dbReference type="ARBA" id="ARBA00007715"/>
    </source>
</evidence>
<gene>
    <name evidence="9" type="ORF">BCR44DRAFT_118968</name>
</gene>
<keyword evidence="10" id="KW-1185">Reference proteome</keyword>
<comment type="subcellular location">
    <subcellularLocation>
        <location evidence="1">Endoplasmic reticulum membrane</location>
        <topology evidence="1">Multi-pass membrane protein</topology>
    </subcellularLocation>
</comment>
<organism evidence="9 10">
    <name type="scientific">Catenaria anguillulae PL171</name>
    <dbReference type="NCBI Taxonomy" id="765915"/>
    <lineage>
        <taxon>Eukaryota</taxon>
        <taxon>Fungi</taxon>
        <taxon>Fungi incertae sedis</taxon>
        <taxon>Blastocladiomycota</taxon>
        <taxon>Blastocladiomycetes</taxon>
        <taxon>Blastocladiales</taxon>
        <taxon>Catenariaceae</taxon>
        <taxon>Catenaria</taxon>
    </lineage>
</organism>
<dbReference type="GO" id="GO:0005789">
    <property type="term" value="C:endoplasmic reticulum membrane"/>
    <property type="evidence" value="ECO:0007669"/>
    <property type="project" value="UniProtKB-SubCell"/>
</dbReference>
<evidence type="ECO:0000256" key="5">
    <source>
        <dbReference type="ARBA" id="ARBA00022824"/>
    </source>
</evidence>
<evidence type="ECO:0000256" key="7">
    <source>
        <dbReference type="ARBA" id="ARBA00023136"/>
    </source>
</evidence>
<evidence type="ECO:0000256" key="3">
    <source>
        <dbReference type="ARBA" id="ARBA00020820"/>
    </source>
</evidence>
<protein>
    <recommendedName>
        <fullName evidence="3">ER membrane protein complex subunit 4</fullName>
    </recommendedName>
</protein>
<dbReference type="AlphaFoldDB" id="A0A1Y2I0G4"/>
<keyword evidence="5" id="KW-0256">Endoplasmic reticulum</keyword>
<dbReference type="InterPro" id="IPR009445">
    <property type="entry name" value="TMEM85/Emc4"/>
</dbReference>
<evidence type="ECO:0000256" key="1">
    <source>
        <dbReference type="ARBA" id="ARBA00004477"/>
    </source>
</evidence>